<keyword evidence="10" id="KW-0732">Signal</keyword>
<evidence type="ECO:0000313" key="14">
    <source>
        <dbReference type="Proteomes" id="UP000011717"/>
    </source>
</evidence>
<dbReference type="GO" id="GO:0015341">
    <property type="term" value="F:zinc efflux antiporter activity"/>
    <property type="evidence" value="ECO:0007669"/>
    <property type="project" value="TreeGrafter"/>
</dbReference>
<evidence type="ECO:0000256" key="5">
    <source>
        <dbReference type="ARBA" id="ARBA00022692"/>
    </source>
</evidence>
<dbReference type="InterPro" id="IPR002524">
    <property type="entry name" value="Cation_efflux"/>
</dbReference>
<keyword evidence="14" id="KW-1185">Reference proteome</keyword>
<sequence>MTRRAARASIAAAAVLMGAKAWASHGTGSVAMLGSLADTALDLAASIFTFFAVRVAAEPADEEHRFGHGKAEAIAALVQTVLIFLSAAVIVVRAAVRLARGETGQVTAPALGIGVSLFAILVTLALVLYQRSVIRRTGSLAIESDRLHYQSDLLLNLAVIGAFALEVQFGLSGADAGLGVLIAVWLGWSAWGTGRRATDMLMDREWPELKRQQLLNLVTELPDVDGIHELRTRRAGHQDFAQFHIWVDPDLSVATAHEIAERAERAVLARFPGTEVLIHVDPRGHVDVSEIEESHFCPIAPSSAT</sequence>
<organism evidence="13 14">
    <name type="scientific">Pacificimonas flava</name>
    <dbReference type="NCBI Taxonomy" id="1234595"/>
    <lineage>
        <taxon>Bacteria</taxon>
        <taxon>Pseudomonadati</taxon>
        <taxon>Pseudomonadota</taxon>
        <taxon>Alphaproteobacteria</taxon>
        <taxon>Sphingomonadales</taxon>
        <taxon>Sphingosinicellaceae</taxon>
        <taxon>Pacificimonas</taxon>
    </lineage>
</organism>
<evidence type="ECO:0000256" key="1">
    <source>
        <dbReference type="ARBA" id="ARBA00004651"/>
    </source>
</evidence>
<dbReference type="InterPro" id="IPR036837">
    <property type="entry name" value="Cation_efflux_CTD_sf"/>
</dbReference>
<proteinExistence type="inferred from homology"/>
<dbReference type="Pfam" id="PF01545">
    <property type="entry name" value="Cation_efflux"/>
    <property type="match status" value="1"/>
</dbReference>
<dbReference type="Pfam" id="PF16916">
    <property type="entry name" value="ZT_dimer"/>
    <property type="match status" value="1"/>
</dbReference>
<feature type="domain" description="Cation efflux protein transmembrane" evidence="11">
    <location>
        <begin position="8"/>
        <end position="202"/>
    </location>
</feature>
<name>M2TMT5_9SPHN</name>
<dbReference type="PANTHER" id="PTHR43840:SF41">
    <property type="entry name" value="CATION-EFFLUX PUMP FIEF"/>
    <property type="match status" value="1"/>
</dbReference>
<keyword evidence="4" id="KW-1003">Cell membrane</keyword>
<evidence type="ECO:0000256" key="2">
    <source>
        <dbReference type="ARBA" id="ARBA00008114"/>
    </source>
</evidence>
<dbReference type="NCBIfam" id="TIGR01297">
    <property type="entry name" value="CDF"/>
    <property type="match status" value="1"/>
</dbReference>
<dbReference type="InterPro" id="IPR050291">
    <property type="entry name" value="CDF_Transporter"/>
</dbReference>
<feature type="transmembrane region" description="Helical" evidence="9">
    <location>
        <begin position="153"/>
        <end position="171"/>
    </location>
</feature>
<comment type="caution">
    <text evidence="13">The sequence shown here is derived from an EMBL/GenBank/DDBJ whole genome shotgun (WGS) entry which is preliminary data.</text>
</comment>
<dbReference type="PATRIC" id="fig|1234595.3.peg.1640"/>
<reference evidence="13 14" key="1">
    <citation type="journal article" date="2013" name="Genome Announc.">
        <title>Draft Genome Sequence of Strain JLT2015T, Belonging to the Family Sphingomonadaceae of the Alphaproteobacteria.</title>
        <authorList>
            <person name="Tang K."/>
            <person name="Liu K."/>
            <person name="Li S."/>
            <person name="Jiao N."/>
        </authorList>
    </citation>
    <scope>NUCLEOTIDE SEQUENCE [LARGE SCALE GENOMIC DNA]</scope>
    <source>
        <strain evidence="13 14">JLT2015</strain>
    </source>
</reference>
<keyword evidence="3" id="KW-0813">Transport</keyword>
<comment type="similarity">
    <text evidence="2">Belongs to the cation diffusion facilitator (CDF) transporter (TC 2.A.4) family.</text>
</comment>
<dbReference type="GO" id="GO:0006882">
    <property type="term" value="P:intracellular zinc ion homeostasis"/>
    <property type="evidence" value="ECO:0007669"/>
    <property type="project" value="TreeGrafter"/>
</dbReference>
<feature type="domain" description="Cation efflux protein cytoplasmic" evidence="12">
    <location>
        <begin position="207"/>
        <end position="282"/>
    </location>
</feature>
<evidence type="ECO:0000256" key="3">
    <source>
        <dbReference type="ARBA" id="ARBA00022448"/>
    </source>
</evidence>
<dbReference type="SUPFAM" id="SSF160240">
    <property type="entry name" value="Cation efflux protein cytoplasmic domain-like"/>
    <property type="match status" value="1"/>
</dbReference>
<dbReference type="EMBL" id="AMRV01000004">
    <property type="protein sequence ID" value="EMD83041.1"/>
    <property type="molecule type" value="Genomic_DNA"/>
</dbReference>
<dbReference type="InterPro" id="IPR058533">
    <property type="entry name" value="Cation_efflux_TM"/>
</dbReference>
<evidence type="ECO:0000256" key="8">
    <source>
        <dbReference type="ARBA" id="ARBA00068882"/>
    </source>
</evidence>
<dbReference type="Proteomes" id="UP000011717">
    <property type="component" value="Unassembled WGS sequence"/>
</dbReference>
<evidence type="ECO:0000259" key="12">
    <source>
        <dbReference type="Pfam" id="PF16916"/>
    </source>
</evidence>
<dbReference type="SUPFAM" id="SSF161111">
    <property type="entry name" value="Cation efflux protein transmembrane domain-like"/>
    <property type="match status" value="1"/>
</dbReference>
<evidence type="ECO:0000256" key="4">
    <source>
        <dbReference type="ARBA" id="ARBA00022475"/>
    </source>
</evidence>
<keyword evidence="7 9" id="KW-0472">Membrane</keyword>
<feature type="transmembrane region" description="Helical" evidence="9">
    <location>
        <begin position="177"/>
        <end position="194"/>
    </location>
</feature>
<dbReference type="InterPro" id="IPR027469">
    <property type="entry name" value="Cation_efflux_TMD_sf"/>
</dbReference>
<feature type="transmembrane region" description="Helical" evidence="9">
    <location>
        <begin position="108"/>
        <end position="129"/>
    </location>
</feature>
<dbReference type="GO" id="GO:0015093">
    <property type="term" value="F:ferrous iron transmembrane transporter activity"/>
    <property type="evidence" value="ECO:0007669"/>
    <property type="project" value="TreeGrafter"/>
</dbReference>
<gene>
    <name evidence="13" type="ORF">C725_1639</name>
</gene>
<evidence type="ECO:0000259" key="11">
    <source>
        <dbReference type="Pfam" id="PF01545"/>
    </source>
</evidence>
<dbReference type="PANTHER" id="PTHR43840">
    <property type="entry name" value="MITOCHONDRIAL METAL TRANSPORTER 1-RELATED"/>
    <property type="match status" value="1"/>
</dbReference>
<evidence type="ECO:0000256" key="7">
    <source>
        <dbReference type="ARBA" id="ARBA00023136"/>
    </source>
</evidence>
<evidence type="ECO:0000313" key="13">
    <source>
        <dbReference type="EMBL" id="EMD83041.1"/>
    </source>
</evidence>
<accession>M2TMT5</accession>
<feature type="transmembrane region" description="Helical" evidence="9">
    <location>
        <begin position="74"/>
        <end position="96"/>
    </location>
</feature>
<feature type="signal peptide" evidence="10">
    <location>
        <begin position="1"/>
        <end position="23"/>
    </location>
</feature>
<comment type="subcellular location">
    <subcellularLocation>
        <location evidence="1">Cell membrane</location>
        <topology evidence="1">Multi-pass membrane protein</topology>
    </subcellularLocation>
</comment>
<dbReference type="InterPro" id="IPR027470">
    <property type="entry name" value="Cation_efflux_CTD"/>
</dbReference>
<dbReference type="GO" id="GO:0015086">
    <property type="term" value="F:cadmium ion transmembrane transporter activity"/>
    <property type="evidence" value="ECO:0007669"/>
    <property type="project" value="TreeGrafter"/>
</dbReference>
<feature type="chain" id="PRO_5004026103" description="Protein p34" evidence="10">
    <location>
        <begin position="24"/>
        <end position="305"/>
    </location>
</feature>
<dbReference type="Gene3D" id="1.20.1510.10">
    <property type="entry name" value="Cation efflux protein transmembrane domain"/>
    <property type="match status" value="1"/>
</dbReference>
<keyword evidence="5 9" id="KW-0812">Transmembrane</keyword>
<protein>
    <recommendedName>
        <fullName evidence="8">Protein p34</fullName>
    </recommendedName>
</protein>
<keyword evidence="6 9" id="KW-1133">Transmembrane helix</keyword>
<dbReference type="AlphaFoldDB" id="M2TMT5"/>
<dbReference type="Gene3D" id="3.30.70.1350">
    <property type="entry name" value="Cation efflux protein, cytoplasmic domain"/>
    <property type="match status" value="1"/>
</dbReference>
<evidence type="ECO:0000256" key="6">
    <source>
        <dbReference type="ARBA" id="ARBA00022989"/>
    </source>
</evidence>
<evidence type="ECO:0000256" key="10">
    <source>
        <dbReference type="SAM" id="SignalP"/>
    </source>
</evidence>
<dbReference type="FunFam" id="3.30.70.1350:FF:000002">
    <property type="entry name" value="Ferrous-iron efflux pump FieF"/>
    <property type="match status" value="1"/>
</dbReference>
<evidence type="ECO:0000256" key="9">
    <source>
        <dbReference type="SAM" id="Phobius"/>
    </source>
</evidence>
<dbReference type="RefSeq" id="WP_008601750.1">
    <property type="nucleotide sequence ID" value="NZ_AMRV01000004.1"/>
</dbReference>
<dbReference type="GO" id="GO:0005886">
    <property type="term" value="C:plasma membrane"/>
    <property type="evidence" value="ECO:0007669"/>
    <property type="project" value="UniProtKB-SubCell"/>
</dbReference>